<sequence>MALAALALSGCDNAPANKIFTCMDSAKESMQFGFSVDMSAFPAYVTLSGKRLYPDETIAVNNMSNVTMYSFTKTKTDDSGYFTSDEIQMQKSNQKWTDIFNALRTGDFERAYNIYQTGFTFGTYSHVELNGLQTVVNNNISGYCEAN</sequence>
<dbReference type="Proteomes" id="UP000318237">
    <property type="component" value="Chromosome"/>
</dbReference>
<organism evidence="1 2">
    <name type="scientific">Enterobacter hormaechei</name>
    <dbReference type="NCBI Taxonomy" id="158836"/>
    <lineage>
        <taxon>Bacteria</taxon>
        <taxon>Pseudomonadati</taxon>
        <taxon>Pseudomonadota</taxon>
        <taxon>Gammaproteobacteria</taxon>
        <taxon>Enterobacterales</taxon>
        <taxon>Enterobacteriaceae</taxon>
        <taxon>Enterobacter</taxon>
        <taxon>Enterobacter cloacae complex</taxon>
    </lineage>
</organism>
<gene>
    <name evidence="1" type="ORF">EIN43_05620</name>
</gene>
<accession>A0A4Y5ZSH8</accession>
<evidence type="ECO:0000313" key="2">
    <source>
        <dbReference type="Proteomes" id="UP000318237"/>
    </source>
</evidence>
<reference evidence="1 2" key="1">
    <citation type="submission" date="2019-06" db="EMBL/GenBank/DDBJ databases">
        <title>Whole genome sequencing of XDR Enterobacter.</title>
        <authorList>
            <person name="Gnana Soundari P."/>
            <person name="Vijayakumar R."/>
            <person name="Krishnan P."/>
        </authorList>
    </citation>
    <scope>NUCLEOTIDE SEQUENCE [LARGE SCALE GENOMIC DNA]</scope>
    <source>
        <strain evidence="1 2">C126</strain>
    </source>
</reference>
<dbReference type="AlphaFoldDB" id="A0A4Y5ZSH8"/>
<protein>
    <submittedName>
        <fullName evidence="1">Uncharacterized protein</fullName>
    </submittedName>
</protein>
<proteinExistence type="predicted"/>
<evidence type="ECO:0000313" key="1">
    <source>
        <dbReference type="EMBL" id="QDE47249.1"/>
    </source>
</evidence>
<name>A0A4Y5ZSH8_9ENTR</name>
<dbReference type="EMBL" id="CP041054">
    <property type="protein sequence ID" value="QDE47249.1"/>
    <property type="molecule type" value="Genomic_DNA"/>
</dbReference>